<dbReference type="OrthoDB" id="9803916at2"/>
<evidence type="ECO:0000259" key="2">
    <source>
        <dbReference type="SMART" id="SM00849"/>
    </source>
</evidence>
<dbReference type="PANTHER" id="PTHR11203:SF37">
    <property type="entry name" value="INTEGRATOR COMPLEX SUBUNIT 11"/>
    <property type="match status" value="1"/>
</dbReference>
<evidence type="ECO:0000313" key="5">
    <source>
        <dbReference type="Proteomes" id="UP000199701"/>
    </source>
</evidence>
<keyword evidence="1" id="KW-0378">Hydrolase</keyword>
<keyword evidence="5" id="KW-1185">Reference proteome</keyword>
<dbReference type="InterPro" id="IPR011108">
    <property type="entry name" value="RMMBL"/>
</dbReference>
<name>A0A1I0QBD8_9FIRM</name>
<dbReference type="CDD" id="cd16295">
    <property type="entry name" value="TTHA0252-CPSF-like_MBL-fold"/>
    <property type="match status" value="1"/>
</dbReference>
<dbReference type="SMART" id="SM00849">
    <property type="entry name" value="Lactamase_B"/>
    <property type="match status" value="1"/>
</dbReference>
<dbReference type="RefSeq" id="WP_092453732.1">
    <property type="nucleotide sequence ID" value="NZ_FOJI01000007.1"/>
</dbReference>
<dbReference type="InterPro" id="IPR022712">
    <property type="entry name" value="Beta_Casp"/>
</dbReference>
<dbReference type="SUPFAM" id="SSF56281">
    <property type="entry name" value="Metallo-hydrolase/oxidoreductase"/>
    <property type="match status" value="1"/>
</dbReference>
<feature type="domain" description="Beta-Casp" evidence="3">
    <location>
        <begin position="250"/>
        <end position="376"/>
    </location>
</feature>
<accession>A0A1I0QBD8</accession>
<proteinExistence type="predicted"/>
<evidence type="ECO:0000313" key="4">
    <source>
        <dbReference type="EMBL" id="SEW23898.1"/>
    </source>
</evidence>
<protein>
    <submittedName>
        <fullName evidence="4">Metallo-beta-lactamase family protein</fullName>
    </submittedName>
</protein>
<dbReference type="GO" id="GO:0016787">
    <property type="term" value="F:hydrolase activity"/>
    <property type="evidence" value="ECO:0007669"/>
    <property type="project" value="UniProtKB-KW"/>
</dbReference>
<dbReference type="InterPro" id="IPR050698">
    <property type="entry name" value="MBL"/>
</dbReference>
<dbReference type="Pfam" id="PF07521">
    <property type="entry name" value="RMMBL"/>
    <property type="match status" value="1"/>
</dbReference>
<dbReference type="Gene3D" id="3.60.15.10">
    <property type="entry name" value="Ribonuclease Z/Hydroxyacylglutathione hydrolase-like"/>
    <property type="match status" value="1"/>
</dbReference>
<gene>
    <name evidence="4" type="ORF">SAMN05421659_107129</name>
</gene>
<dbReference type="InterPro" id="IPR001279">
    <property type="entry name" value="Metallo-B-lactamas"/>
</dbReference>
<dbReference type="PANTHER" id="PTHR11203">
    <property type="entry name" value="CLEAVAGE AND POLYADENYLATION SPECIFICITY FACTOR FAMILY MEMBER"/>
    <property type="match status" value="1"/>
</dbReference>
<organism evidence="4 5">
    <name type="scientific">[Clostridium] fimetarium</name>
    <dbReference type="NCBI Taxonomy" id="99656"/>
    <lineage>
        <taxon>Bacteria</taxon>
        <taxon>Bacillati</taxon>
        <taxon>Bacillota</taxon>
        <taxon>Clostridia</taxon>
        <taxon>Lachnospirales</taxon>
        <taxon>Lachnospiraceae</taxon>
    </lineage>
</organism>
<dbReference type="Gene3D" id="3.40.50.10890">
    <property type="match status" value="1"/>
</dbReference>
<evidence type="ECO:0000259" key="3">
    <source>
        <dbReference type="SMART" id="SM01027"/>
    </source>
</evidence>
<evidence type="ECO:0000256" key="1">
    <source>
        <dbReference type="ARBA" id="ARBA00022801"/>
    </source>
</evidence>
<dbReference type="Pfam" id="PF10996">
    <property type="entry name" value="Beta-Casp"/>
    <property type="match status" value="1"/>
</dbReference>
<dbReference type="AlphaFoldDB" id="A0A1I0QBD8"/>
<dbReference type="SMART" id="SM01027">
    <property type="entry name" value="Beta-Casp"/>
    <property type="match status" value="1"/>
</dbReference>
<sequence>MKITFLGADHEVTGSCHYLNVCGKNVLIDCGMEQGEGKIENQEIPVNAAEIDYVLLTHAHIDHSGLLPLLYVQGFRGKIYTTYPTVDLCNILLKDSAHIQMFEAEWRNRKAKRSNQKEFVPLYDMKAAEEVLALFVGCNYEDKIQLSEGLEVRFTDVGHLLGSASIEVWAKEENTQKKIVFSGDIGNVNKPLIKNPKFIKEADYVIMESTYGDRSHGGSPDYVAELVKIFKRTFERGGNVVIPSFAVGRTQELLYFIRKIKQDKLLNDFDVYVDSPLAIEATSIYSKNYANCFDEEAMELINKGINPISFLGLKLSVDSSESKAINFDNSPKVIISASGMCDAGRIKHHLKHNLWRPECTVLFVGYQANGSLGRRLVEGAKEVKLFGEPIQVKAEIAELHGFSGHADKEGLLHWINAFEKKPKKVFVVHGEDTVCEQFTACLKEEYGFDAIAPFTGACYDLATGECIDEGNKEQKNASSLEKKSQGMFERLVAAGKRLLVVINHNEGDVNKDMEKFADQINSLSDKWDR</sequence>
<dbReference type="InterPro" id="IPR036866">
    <property type="entry name" value="RibonucZ/Hydroxyglut_hydro"/>
</dbReference>
<feature type="domain" description="Metallo-beta-lactamase" evidence="2">
    <location>
        <begin position="13"/>
        <end position="245"/>
    </location>
</feature>
<dbReference type="STRING" id="99656.SAMN05421659_107129"/>
<reference evidence="4 5" key="1">
    <citation type="submission" date="2016-10" db="EMBL/GenBank/DDBJ databases">
        <authorList>
            <person name="de Groot N.N."/>
        </authorList>
    </citation>
    <scope>NUCLEOTIDE SEQUENCE [LARGE SCALE GENOMIC DNA]</scope>
    <source>
        <strain evidence="4 5">DSM 9179</strain>
    </source>
</reference>
<dbReference type="Pfam" id="PF00753">
    <property type="entry name" value="Lactamase_B"/>
    <property type="match status" value="1"/>
</dbReference>
<dbReference type="Proteomes" id="UP000199701">
    <property type="component" value="Unassembled WGS sequence"/>
</dbReference>
<dbReference type="GO" id="GO:0004521">
    <property type="term" value="F:RNA endonuclease activity"/>
    <property type="evidence" value="ECO:0007669"/>
    <property type="project" value="TreeGrafter"/>
</dbReference>
<dbReference type="EMBL" id="FOJI01000007">
    <property type="protein sequence ID" value="SEW23898.1"/>
    <property type="molecule type" value="Genomic_DNA"/>
</dbReference>